<protein>
    <submittedName>
        <fullName evidence="2">Flagellar biosynthesis protein FlgJ</fullName>
    </submittedName>
</protein>
<feature type="domain" description="Flagellar protein FlgJ N-terminal" evidence="1">
    <location>
        <begin position="100"/>
        <end position="134"/>
    </location>
</feature>
<accession>A0A3L7JDP4</accession>
<name>A0A3L7JDP4_9HYPH</name>
<dbReference type="AlphaFoldDB" id="A0A3L7JDP4"/>
<keyword evidence="2" id="KW-0282">Flagellum</keyword>
<dbReference type="EMBL" id="RCWN01000001">
    <property type="protein sequence ID" value="RLQ88796.1"/>
    <property type="molecule type" value="Genomic_DNA"/>
</dbReference>
<proteinExistence type="predicted"/>
<sequence>MAVDFPGDLIADVARAADRQSVEQARARLAGIAEMSGTAASAFTEALRADVEAPLPTAGAGPKDVATMAPKNDAAALQRFEAMMLQQMIEQMMPKEAGAVYGNGFAGDMWRSLQAEKIGESFAERGGIGIAETITGRLAMAGGDVRSSTADGASIVDKITFRMLRDQQGG</sequence>
<keyword evidence="2" id="KW-0966">Cell projection</keyword>
<evidence type="ECO:0000313" key="2">
    <source>
        <dbReference type="EMBL" id="RLQ88796.1"/>
    </source>
</evidence>
<dbReference type="Pfam" id="PF10135">
    <property type="entry name" value="Rod-binding"/>
    <property type="match status" value="1"/>
</dbReference>
<comment type="caution">
    <text evidence="2">The sequence shown here is derived from an EMBL/GenBank/DDBJ whole genome shotgun (WGS) entry which is preliminary data.</text>
</comment>
<dbReference type="InterPro" id="IPR019301">
    <property type="entry name" value="Flagellar_prot_FlgJ_N"/>
</dbReference>
<evidence type="ECO:0000259" key="1">
    <source>
        <dbReference type="Pfam" id="PF10135"/>
    </source>
</evidence>
<keyword evidence="3" id="KW-1185">Reference proteome</keyword>
<evidence type="ECO:0000313" key="3">
    <source>
        <dbReference type="Proteomes" id="UP000281094"/>
    </source>
</evidence>
<dbReference type="RefSeq" id="WP_121645763.1">
    <property type="nucleotide sequence ID" value="NZ_RCWN01000001.1"/>
</dbReference>
<gene>
    <name evidence="2" type="ORF">D8780_11795</name>
</gene>
<keyword evidence="2" id="KW-0969">Cilium</keyword>
<dbReference type="Proteomes" id="UP000281094">
    <property type="component" value="Unassembled WGS sequence"/>
</dbReference>
<organism evidence="2 3">
    <name type="scientific">Notoacmeibacter ruber</name>
    <dbReference type="NCBI Taxonomy" id="2670375"/>
    <lineage>
        <taxon>Bacteria</taxon>
        <taxon>Pseudomonadati</taxon>
        <taxon>Pseudomonadota</taxon>
        <taxon>Alphaproteobacteria</taxon>
        <taxon>Hyphomicrobiales</taxon>
        <taxon>Notoacmeibacteraceae</taxon>
        <taxon>Notoacmeibacter</taxon>
    </lineage>
</organism>
<reference evidence="2 3" key="1">
    <citation type="submission" date="2018-10" db="EMBL/GenBank/DDBJ databases">
        <title>Notoacmeibacter sp. M2BS9Y-3-1, whole genome shotgun sequence.</title>
        <authorList>
            <person name="Tuo L."/>
        </authorList>
    </citation>
    <scope>NUCLEOTIDE SEQUENCE [LARGE SCALE GENOMIC DNA]</scope>
    <source>
        <strain evidence="2 3">M2BS9Y-3-1</strain>
    </source>
</reference>